<dbReference type="Pfam" id="PF00023">
    <property type="entry name" value="Ank"/>
    <property type="match status" value="1"/>
</dbReference>
<dbReference type="Proteomes" id="UP001152795">
    <property type="component" value="Unassembled WGS sequence"/>
</dbReference>
<evidence type="ECO:0000313" key="1">
    <source>
        <dbReference type="EMBL" id="CAB4005545.1"/>
    </source>
</evidence>
<dbReference type="SUPFAM" id="SSF48403">
    <property type="entry name" value="Ankyrin repeat"/>
    <property type="match status" value="1"/>
</dbReference>
<protein>
    <submittedName>
        <fullName evidence="1">Uncharacterized protein</fullName>
    </submittedName>
</protein>
<sequence>MSTKQDKSLMMHVRKGIFAKYEKSFKRTRISPTGWINVIGFLGYTPLHEAACQCHDDILQLLLIYVGCDGHATMGFIHHWHSILLRPWIM</sequence>
<name>A0A6S7HHW8_PARCT</name>
<dbReference type="InterPro" id="IPR002110">
    <property type="entry name" value="Ankyrin_rpt"/>
</dbReference>
<reference evidence="1" key="1">
    <citation type="submission" date="2020-04" db="EMBL/GenBank/DDBJ databases">
        <authorList>
            <person name="Alioto T."/>
            <person name="Alioto T."/>
            <person name="Gomez Garrido J."/>
        </authorList>
    </citation>
    <scope>NUCLEOTIDE SEQUENCE</scope>
    <source>
        <strain evidence="1">A484AB</strain>
    </source>
</reference>
<gene>
    <name evidence="1" type="ORF">PACLA_8A039556</name>
</gene>
<dbReference type="InterPro" id="IPR036770">
    <property type="entry name" value="Ankyrin_rpt-contain_sf"/>
</dbReference>
<keyword evidence="2" id="KW-1185">Reference proteome</keyword>
<dbReference type="EMBL" id="CACRXK020005232">
    <property type="protein sequence ID" value="CAB4005545.1"/>
    <property type="molecule type" value="Genomic_DNA"/>
</dbReference>
<dbReference type="OrthoDB" id="194358at2759"/>
<accession>A0A6S7HHW8</accession>
<evidence type="ECO:0000313" key="2">
    <source>
        <dbReference type="Proteomes" id="UP001152795"/>
    </source>
</evidence>
<proteinExistence type="predicted"/>
<organism evidence="1 2">
    <name type="scientific">Paramuricea clavata</name>
    <name type="common">Red gorgonian</name>
    <name type="synonym">Violescent sea-whip</name>
    <dbReference type="NCBI Taxonomy" id="317549"/>
    <lineage>
        <taxon>Eukaryota</taxon>
        <taxon>Metazoa</taxon>
        <taxon>Cnidaria</taxon>
        <taxon>Anthozoa</taxon>
        <taxon>Octocorallia</taxon>
        <taxon>Malacalcyonacea</taxon>
        <taxon>Plexauridae</taxon>
        <taxon>Paramuricea</taxon>
    </lineage>
</organism>
<dbReference type="AlphaFoldDB" id="A0A6S7HHW8"/>
<comment type="caution">
    <text evidence="1">The sequence shown here is derived from an EMBL/GenBank/DDBJ whole genome shotgun (WGS) entry which is preliminary data.</text>
</comment>